<evidence type="ECO:0000313" key="7">
    <source>
        <dbReference type="Proteomes" id="UP001139516"/>
    </source>
</evidence>
<dbReference type="Proteomes" id="UP001139516">
    <property type="component" value="Unassembled WGS sequence"/>
</dbReference>
<dbReference type="GO" id="GO:0030313">
    <property type="term" value="C:cell envelope"/>
    <property type="evidence" value="ECO:0007669"/>
    <property type="project" value="UniProtKB-SubCell"/>
</dbReference>
<dbReference type="SUPFAM" id="SSF53822">
    <property type="entry name" value="Periplasmic binding protein-like I"/>
    <property type="match status" value="1"/>
</dbReference>
<evidence type="ECO:0000259" key="5">
    <source>
        <dbReference type="Pfam" id="PF13407"/>
    </source>
</evidence>
<dbReference type="Pfam" id="PF13407">
    <property type="entry name" value="Peripla_BP_4"/>
    <property type="match status" value="1"/>
</dbReference>
<dbReference type="Gene3D" id="3.40.50.2300">
    <property type="match status" value="2"/>
</dbReference>
<dbReference type="GO" id="GO:0030246">
    <property type="term" value="F:carbohydrate binding"/>
    <property type="evidence" value="ECO:0007669"/>
    <property type="project" value="UniProtKB-ARBA"/>
</dbReference>
<keyword evidence="3 4" id="KW-0732">Signal</keyword>
<feature type="chain" id="PRO_5040860875" evidence="4">
    <location>
        <begin position="23"/>
        <end position="318"/>
    </location>
</feature>
<comment type="caution">
    <text evidence="6">The sequence shown here is derived from an EMBL/GenBank/DDBJ whole genome shotgun (WGS) entry which is preliminary data.</text>
</comment>
<feature type="domain" description="Periplasmic binding protein" evidence="5">
    <location>
        <begin position="28"/>
        <end position="281"/>
    </location>
</feature>
<reference evidence="6" key="1">
    <citation type="submission" date="2022-04" db="EMBL/GenBank/DDBJ databases">
        <title>Roseomonas acroporae sp. nov., isolated from coral Acropora digitifera.</title>
        <authorList>
            <person name="Sun H."/>
        </authorList>
    </citation>
    <scope>NUCLEOTIDE SEQUENCE</scope>
    <source>
        <strain evidence="6">NAR14</strain>
    </source>
</reference>
<evidence type="ECO:0000256" key="1">
    <source>
        <dbReference type="ARBA" id="ARBA00004196"/>
    </source>
</evidence>
<dbReference type="PANTHER" id="PTHR46847">
    <property type="entry name" value="D-ALLOSE-BINDING PERIPLASMIC PROTEIN-RELATED"/>
    <property type="match status" value="1"/>
</dbReference>
<sequence length="318" mass="33552">MRRVTAALVLATMLAAPPTARAADETIAAFSKNQVDPHFEGLRIGVDQAAAALGATVRHYVPTRPNNIAEATSQLEDVVAAHPAAALFMAVDARAQLPGVQRLIASGVPVVNYNDRAGDAPFVSYVGQDDFALGKAIALHLFDHLGGRGGVVILEGVRGSTTGDDRRRGFEAAARERPGIRILASQPANFQRLPALQAMENIMQRYPRIDGVIAAADAMALGAVEALAAAGRANVPVVSINGVPEAVEAVRDGRILAIAEFNGFRIGCVAANLAIRHLRGENVPREVLLPGAIITRANMAEWLVPFAQRRCPPPIPAT</sequence>
<organism evidence="6 7">
    <name type="scientific">Roseomonas acroporae</name>
    <dbReference type="NCBI Taxonomy" id="2937791"/>
    <lineage>
        <taxon>Bacteria</taxon>
        <taxon>Pseudomonadati</taxon>
        <taxon>Pseudomonadota</taxon>
        <taxon>Alphaproteobacteria</taxon>
        <taxon>Acetobacterales</taxon>
        <taxon>Roseomonadaceae</taxon>
        <taxon>Roseomonas</taxon>
    </lineage>
</organism>
<comment type="similarity">
    <text evidence="2">Belongs to the bacterial solute-binding protein 2 family.</text>
</comment>
<proteinExistence type="inferred from homology"/>
<dbReference type="AlphaFoldDB" id="A0A9X2BXL0"/>
<gene>
    <name evidence="6" type="ORF">M0638_16985</name>
</gene>
<dbReference type="CDD" id="cd01536">
    <property type="entry name" value="PBP1_ABC_sugar_binding-like"/>
    <property type="match status" value="1"/>
</dbReference>
<keyword evidence="7" id="KW-1185">Reference proteome</keyword>
<dbReference type="EMBL" id="JALPRX010000073">
    <property type="protein sequence ID" value="MCK8786074.1"/>
    <property type="molecule type" value="Genomic_DNA"/>
</dbReference>
<evidence type="ECO:0000256" key="4">
    <source>
        <dbReference type="SAM" id="SignalP"/>
    </source>
</evidence>
<dbReference type="InterPro" id="IPR025997">
    <property type="entry name" value="SBP_2_dom"/>
</dbReference>
<protein>
    <submittedName>
        <fullName evidence="6">Sugar ABC transporter substrate-binding protein</fullName>
    </submittedName>
</protein>
<evidence type="ECO:0000313" key="6">
    <source>
        <dbReference type="EMBL" id="MCK8786074.1"/>
    </source>
</evidence>
<evidence type="ECO:0000256" key="3">
    <source>
        <dbReference type="ARBA" id="ARBA00022729"/>
    </source>
</evidence>
<evidence type="ECO:0000256" key="2">
    <source>
        <dbReference type="ARBA" id="ARBA00007639"/>
    </source>
</evidence>
<comment type="subcellular location">
    <subcellularLocation>
        <location evidence="1">Cell envelope</location>
    </subcellularLocation>
</comment>
<name>A0A9X2BXL0_9PROT</name>
<feature type="signal peptide" evidence="4">
    <location>
        <begin position="1"/>
        <end position="22"/>
    </location>
</feature>
<accession>A0A9X2BXL0</accession>
<dbReference type="InterPro" id="IPR028082">
    <property type="entry name" value="Peripla_BP_I"/>
</dbReference>
<dbReference type="PANTHER" id="PTHR46847:SF1">
    <property type="entry name" value="D-ALLOSE-BINDING PERIPLASMIC PROTEIN-RELATED"/>
    <property type="match status" value="1"/>
</dbReference>
<dbReference type="RefSeq" id="WP_248668190.1">
    <property type="nucleotide sequence ID" value="NZ_JALPRX010000073.1"/>
</dbReference>